<evidence type="ECO:0000313" key="1">
    <source>
        <dbReference type="EMBL" id="BBD72588.1"/>
    </source>
</evidence>
<reference evidence="1" key="3">
    <citation type="journal article" date="2019" name="BMC Res. Notes">
        <title>Complete genome sequence of the Sulfodiicoccus acidiphilus strain HS-1T, the first crenarchaeon that lacks polB3, isolated from an acidic hot spring in Ohwaku-dani, Hakone, Japan.</title>
        <authorList>
            <person name="Sakai H.D."/>
            <person name="Kurosawa N."/>
        </authorList>
    </citation>
    <scope>NUCLEOTIDE SEQUENCE</scope>
    <source>
        <strain evidence="1">HS-1</strain>
    </source>
</reference>
<evidence type="ECO:0000313" key="2">
    <source>
        <dbReference type="EMBL" id="GGT93485.1"/>
    </source>
</evidence>
<sequence>MAPLRDFIFPHPYSEAEKELQEAGLAHLLSFGKVKLGGVNVIGKGKSGVVALTEDLNVVKIRRSDSPKRCLKFEARMQERAIGVAPRVLNYGCHFILMEYIKGRELMRTEGIDVIIQVLRAGFSLDQLEIEHREITRPWGNVLIGDKRAFIIDFEDARPSPSPTNFVRLFSAFRRSLLNASLHNKYI</sequence>
<reference evidence="2" key="1">
    <citation type="journal article" date="2014" name="Int. J. Syst. Evol. Microbiol.">
        <title>Complete genome sequence of Corynebacterium casei LMG S-19264T (=DSM 44701T), isolated from a smear-ripened cheese.</title>
        <authorList>
            <consortium name="US DOE Joint Genome Institute (JGI-PGF)"/>
            <person name="Walter F."/>
            <person name="Albersmeier A."/>
            <person name="Kalinowski J."/>
            <person name="Ruckert C."/>
        </authorList>
    </citation>
    <scope>NUCLEOTIDE SEQUENCE</scope>
    <source>
        <strain evidence="2">JCM 31740</strain>
    </source>
</reference>
<dbReference type="AlphaFoldDB" id="A0A348B336"/>
<dbReference type="Proteomes" id="UP000616143">
    <property type="component" value="Unassembled WGS sequence"/>
</dbReference>
<evidence type="ECO:0000313" key="3">
    <source>
        <dbReference type="Proteomes" id="UP000276741"/>
    </source>
</evidence>
<accession>A0A348B336</accession>
<keyword evidence="1" id="KW-0808">Transferase</keyword>
<dbReference type="KEGG" id="sacd:HS1genome_0977"/>
<dbReference type="InterPro" id="IPR011009">
    <property type="entry name" value="Kinase-like_dom_sf"/>
</dbReference>
<keyword evidence="3" id="KW-1185">Reference proteome</keyword>
<proteinExistence type="predicted"/>
<gene>
    <name evidence="2" type="ORF">GCM10007116_08980</name>
    <name evidence="1" type="ORF">HS1genome_0977</name>
</gene>
<dbReference type="GO" id="GO:0004674">
    <property type="term" value="F:protein serine/threonine kinase activity"/>
    <property type="evidence" value="ECO:0007669"/>
    <property type="project" value="UniProtKB-KW"/>
</dbReference>
<reference evidence="3" key="2">
    <citation type="submission" date="2018-04" db="EMBL/GenBank/DDBJ databases">
        <title>Complete genome sequence of Sulfodiicoccus acidiphilus strain HS-1.</title>
        <authorList>
            <person name="Sakai H.D."/>
            <person name="Kurosawa N."/>
        </authorList>
    </citation>
    <scope>NUCLEOTIDE SEQUENCE [LARGE SCALE GENOMIC DNA]</scope>
    <source>
        <strain evidence="3">HS-1</strain>
    </source>
</reference>
<dbReference type="EMBL" id="AP018553">
    <property type="protein sequence ID" value="BBD72588.1"/>
    <property type="molecule type" value="Genomic_DNA"/>
</dbReference>
<protein>
    <submittedName>
        <fullName evidence="1">Serine/threonine protein kinase</fullName>
    </submittedName>
</protein>
<name>A0A348B336_9CREN</name>
<keyword evidence="1" id="KW-0418">Kinase</keyword>
<reference evidence="2" key="4">
    <citation type="submission" date="2020-09" db="EMBL/GenBank/DDBJ databases">
        <authorList>
            <person name="Sun Q."/>
            <person name="Ohkuma M."/>
        </authorList>
    </citation>
    <scope>NUCLEOTIDE SEQUENCE</scope>
    <source>
        <strain evidence="2">JCM 31740</strain>
    </source>
</reference>
<dbReference type="SUPFAM" id="SSF56112">
    <property type="entry name" value="Protein kinase-like (PK-like)"/>
    <property type="match status" value="1"/>
</dbReference>
<dbReference type="Proteomes" id="UP000276741">
    <property type="component" value="Chromosome"/>
</dbReference>
<organism evidence="1 3">
    <name type="scientific">Sulfodiicoccus acidiphilus</name>
    <dbReference type="NCBI Taxonomy" id="1670455"/>
    <lineage>
        <taxon>Archaea</taxon>
        <taxon>Thermoproteota</taxon>
        <taxon>Thermoprotei</taxon>
        <taxon>Sulfolobales</taxon>
        <taxon>Sulfolobaceae</taxon>
        <taxon>Sulfodiicoccus</taxon>
    </lineage>
</organism>
<keyword evidence="1" id="KW-0723">Serine/threonine-protein kinase</keyword>
<dbReference type="EMBL" id="BMQS01000007">
    <property type="protein sequence ID" value="GGT93485.1"/>
    <property type="molecule type" value="Genomic_DNA"/>
</dbReference>